<dbReference type="Proteomes" id="UP000707245">
    <property type="component" value="Unassembled WGS sequence"/>
</dbReference>
<sequence>MSLLKSKLLAKVLTVLAGGVLAQLIAFIAIPFVTRIYEPYAFGIFANITQTAAFLVPLISLCLPLIIVLLPFEKEVKPFMRTAIRLNVFITILLLLLSSILWAFGQSDVFIIAVLSVLFAFSIAVQELFMFLYIREGYFALRAKLLIVQAILIAVMKLWFGFSISNDYYSLVLASIIGYTLLNCFCFYSLKLNQADMKLNRFTHRIKRHKDIVKYRVPLNIIDNLSLLLPILFLTYFSNPAAAGLFALARTVLVMPGNIIGKSLADVLLPKFVALHKTQQPLNSVLIKYTSYLFLIGLIPVIIFLSFSESIFSLIFSEKWTDAALFANWLIIWVFVNVVNKPYSSVIPIFKVEKLYFINGLLNLILTVLALYIAYINELSAVDSIMLFSIVTTIPQLVVIALGYLKARTYDSSNLGKHQNV</sequence>
<evidence type="ECO:0000313" key="8">
    <source>
        <dbReference type="Proteomes" id="UP000707245"/>
    </source>
</evidence>
<evidence type="ECO:0000256" key="4">
    <source>
        <dbReference type="ARBA" id="ARBA00022989"/>
    </source>
</evidence>
<gene>
    <name evidence="7" type="ORF">EI167_18370</name>
</gene>
<protein>
    <submittedName>
        <fullName evidence="7">Oligosaccharide flippase family protein</fullName>
    </submittedName>
</protein>
<keyword evidence="3 6" id="KW-0812">Transmembrane</keyword>
<dbReference type="RefSeq" id="WP_192542792.1">
    <property type="nucleotide sequence ID" value="NZ_JBQDLW010000087.1"/>
</dbReference>
<evidence type="ECO:0000256" key="6">
    <source>
        <dbReference type="SAM" id="Phobius"/>
    </source>
</evidence>
<dbReference type="Pfam" id="PF13440">
    <property type="entry name" value="Polysacc_synt_3"/>
    <property type="match status" value="1"/>
</dbReference>
<feature type="transmembrane region" description="Helical" evidence="6">
    <location>
        <begin position="355"/>
        <end position="373"/>
    </location>
</feature>
<evidence type="ECO:0000313" key="7">
    <source>
        <dbReference type="EMBL" id="MBE0459367.1"/>
    </source>
</evidence>
<organism evidence="7 8">
    <name type="scientific">Pseudoalteromonas prydzensis</name>
    <dbReference type="NCBI Taxonomy" id="182141"/>
    <lineage>
        <taxon>Bacteria</taxon>
        <taxon>Pseudomonadati</taxon>
        <taxon>Pseudomonadota</taxon>
        <taxon>Gammaproteobacteria</taxon>
        <taxon>Alteromonadales</taxon>
        <taxon>Pseudoalteromonadaceae</taxon>
        <taxon>Pseudoalteromonas</taxon>
    </lineage>
</organism>
<feature type="transmembrane region" description="Helical" evidence="6">
    <location>
        <begin position="385"/>
        <end position="405"/>
    </location>
</feature>
<feature type="transmembrane region" description="Helical" evidence="6">
    <location>
        <begin position="145"/>
        <end position="162"/>
    </location>
</feature>
<keyword evidence="4 6" id="KW-1133">Transmembrane helix</keyword>
<feature type="transmembrane region" description="Helical" evidence="6">
    <location>
        <begin position="84"/>
        <end position="104"/>
    </location>
</feature>
<proteinExistence type="predicted"/>
<evidence type="ECO:0000256" key="3">
    <source>
        <dbReference type="ARBA" id="ARBA00022692"/>
    </source>
</evidence>
<reference evidence="7 8" key="1">
    <citation type="submission" date="2020-07" db="EMBL/GenBank/DDBJ databases">
        <title>Halophilic bacteria isolated from french cheeses.</title>
        <authorList>
            <person name="Kothe C.I."/>
            <person name="Farah-Kraiem B."/>
            <person name="Renault P."/>
            <person name="Dridi B."/>
        </authorList>
    </citation>
    <scope>NUCLEOTIDE SEQUENCE [LARGE SCALE GENOMIC DNA]</scope>
    <source>
        <strain evidence="7 8">FME14</strain>
    </source>
</reference>
<comment type="subcellular location">
    <subcellularLocation>
        <location evidence="1">Cell membrane</location>
        <topology evidence="1">Multi-pass membrane protein</topology>
    </subcellularLocation>
</comment>
<dbReference type="InterPro" id="IPR050833">
    <property type="entry name" value="Poly_Biosynth_Transport"/>
</dbReference>
<feature type="transmembrane region" description="Helical" evidence="6">
    <location>
        <begin position="52"/>
        <end position="72"/>
    </location>
</feature>
<feature type="transmembrane region" description="Helical" evidence="6">
    <location>
        <begin position="217"/>
        <end position="237"/>
    </location>
</feature>
<feature type="transmembrane region" description="Helical" evidence="6">
    <location>
        <begin position="243"/>
        <end position="261"/>
    </location>
</feature>
<accession>A0ABR9FRA1</accession>
<evidence type="ECO:0000256" key="1">
    <source>
        <dbReference type="ARBA" id="ARBA00004651"/>
    </source>
</evidence>
<dbReference type="EMBL" id="RRZA01000075">
    <property type="protein sequence ID" value="MBE0459367.1"/>
    <property type="molecule type" value="Genomic_DNA"/>
</dbReference>
<comment type="caution">
    <text evidence="7">The sequence shown here is derived from an EMBL/GenBank/DDBJ whole genome shotgun (WGS) entry which is preliminary data.</text>
</comment>
<name>A0ABR9FRA1_9GAMM</name>
<feature type="transmembrane region" description="Helical" evidence="6">
    <location>
        <begin position="110"/>
        <end position="133"/>
    </location>
</feature>
<feature type="transmembrane region" description="Helical" evidence="6">
    <location>
        <begin position="168"/>
        <end position="190"/>
    </location>
</feature>
<feature type="transmembrane region" description="Helical" evidence="6">
    <location>
        <begin position="323"/>
        <end position="343"/>
    </location>
</feature>
<evidence type="ECO:0000256" key="5">
    <source>
        <dbReference type="ARBA" id="ARBA00023136"/>
    </source>
</evidence>
<feature type="transmembrane region" description="Helical" evidence="6">
    <location>
        <begin position="292"/>
        <end position="317"/>
    </location>
</feature>
<feature type="transmembrane region" description="Helical" evidence="6">
    <location>
        <begin position="12"/>
        <end position="32"/>
    </location>
</feature>
<dbReference type="PANTHER" id="PTHR30250">
    <property type="entry name" value="PST FAMILY PREDICTED COLANIC ACID TRANSPORTER"/>
    <property type="match status" value="1"/>
</dbReference>
<keyword evidence="8" id="KW-1185">Reference proteome</keyword>
<keyword evidence="5 6" id="KW-0472">Membrane</keyword>
<evidence type="ECO:0000256" key="2">
    <source>
        <dbReference type="ARBA" id="ARBA00022475"/>
    </source>
</evidence>
<keyword evidence="2" id="KW-1003">Cell membrane</keyword>
<dbReference type="PANTHER" id="PTHR30250:SF11">
    <property type="entry name" value="O-ANTIGEN TRANSPORTER-RELATED"/>
    <property type="match status" value="1"/>
</dbReference>